<comment type="caution">
    <text evidence="1">The sequence shown here is derived from an EMBL/GenBank/DDBJ whole genome shotgun (WGS) entry which is preliminary data.</text>
</comment>
<gene>
    <name evidence="1" type="ORF">CCMP2556_LOCUS37142</name>
</gene>
<accession>A0ABP0PHD5</accession>
<name>A0ABP0PHD5_9DINO</name>
<sequence length="152" mass="17354">MRAAVFFMLLIQTLAMRDTKGSEKMWPFDSPPKPGYCDAQKEDGSEEGHCRGYKSESDCTAFKFCMWLEGKVDPGYCDLKEGGLPHMKKWCRRTPDFDTCLSPNCKWTVGVLRGRCALKTGADPKQATYCTETVTRRDMCERADHICTWIED</sequence>
<evidence type="ECO:0000313" key="2">
    <source>
        <dbReference type="Proteomes" id="UP001642484"/>
    </source>
</evidence>
<protein>
    <submittedName>
        <fullName evidence="1">Uncharacterized protein</fullName>
    </submittedName>
</protein>
<organism evidence="1 2">
    <name type="scientific">Durusdinium trenchii</name>
    <dbReference type="NCBI Taxonomy" id="1381693"/>
    <lineage>
        <taxon>Eukaryota</taxon>
        <taxon>Sar</taxon>
        <taxon>Alveolata</taxon>
        <taxon>Dinophyceae</taxon>
        <taxon>Suessiales</taxon>
        <taxon>Symbiodiniaceae</taxon>
        <taxon>Durusdinium</taxon>
    </lineage>
</organism>
<keyword evidence="2" id="KW-1185">Reference proteome</keyword>
<reference evidence="1 2" key="1">
    <citation type="submission" date="2024-02" db="EMBL/GenBank/DDBJ databases">
        <authorList>
            <person name="Chen Y."/>
            <person name="Shah S."/>
            <person name="Dougan E. K."/>
            <person name="Thang M."/>
            <person name="Chan C."/>
        </authorList>
    </citation>
    <scope>NUCLEOTIDE SEQUENCE [LARGE SCALE GENOMIC DNA]</scope>
</reference>
<proteinExistence type="predicted"/>
<evidence type="ECO:0000313" key="1">
    <source>
        <dbReference type="EMBL" id="CAK9075445.1"/>
    </source>
</evidence>
<dbReference type="Proteomes" id="UP001642484">
    <property type="component" value="Unassembled WGS sequence"/>
</dbReference>
<dbReference type="EMBL" id="CAXAMN010023139">
    <property type="protein sequence ID" value="CAK9075445.1"/>
    <property type="molecule type" value="Genomic_DNA"/>
</dbReference>